<dbReference type="Proteomes" id="UP000244060">
    <property type="component" value="Unassembled WGS sequence"/>
</dbReference>
<keyword evidence="7 8" id="KW-0472">Membrane</keyword>
<gene>
    <name evidence="9" type="ORF">C8J28_10558</name>
</gene>
<organism evidence="9 10">
    <name type="scientific">Cereibacter azotoformans</name>
    <dbReference type="NCBI Taxonomy" id="43057"/>
    <lineage>
        <taxon>Bacteria</taxon>
        <taxon>Pseudomonadati</taxon>
        <taxon>Pseudomonadota</taxon>
        <taxon>Alphaproteobacteria</taxon>
        <taxon>Rhodobacterales</taxon>
        <taxon>Paracoccaceae</taxon>
        <taxon>Cereibacter</taxon>
    </lineage>
</organism>
<feature type="transmembrane region" description="Helical" evidence="8">
    <location>
        <begin position="377"/>
        <end position="394"/>
    </location>
</feature>
<keyword evidence="10" id="KW-1185">Reference proteome</keyword>
<evidence type="ECO:0000256" key="1">
    <source>
        <dbReference type="ARBA" id="ARBA00004651"/>
    </source>
</evidence>
<evidence type="ECO:0000313" key="9">
    <source>
        <dbReference type="EMBL" id="PTR19217.1"/>
    </source>
</evidence>
<feature type="transmembrane region" description="Helical" evidence="8">
    <location>
        <begin position="226"/>
        <end position="243"/>
    </location>
</feature>
<dbReference type="PANTHER" id="PTHR30003">
    <property type="entry name" value="L-LACTATE PERMEASE"/>
    <property type="match status" value="1"/>
</dbReference>
<feature type="transmembrane region" description="Helical" evidence="8">
    <location>
        <begin position="341"/>
        <end position="371"/>
    </location>
</feature>
<proteinExistence type="inferred from homology"/>
<evidence type="ECO:0000256" key="5">
    <source>
        <dbReference type="ARBA" id="ARBA00022692"/>
    </source>
</evidence>
<protein>
    <recommendedName>
        <fullName evidence="8">L-lactate permease</fullName>
    </recommendedName>
</protein>
<feature type="transmembrane region" description="Helical" evidence="8">
    <location>
        <begin position="456"/>
        <end position="481"/>
    </location>
</feature>
<comment type="function">
    <text evidence="8">Uptake of L-lactate across the membrane. Can also transport D-lactate and glycolate.</text>
</comment>
<name>A0A2T5K9X7_9RHOB</name>
<keyword evidence="4" id="KW-1003">Cell membrane</keyword>
<keyword evidence="5 8" id="KW-0812">Transmembrane</keyword>
<dbReference type="InterPro" id="IPR003804">
    <property type="entry name" value="Lactate_perm"/>
</dbReference>
<feature type="transmembrane region" description="Helical" evidence="8">
    <location>
        <begin position="92"/>
        <end position="112"/>
    </location>
</feature>
<dbReference type="Pfam" id="PF02652">
    <property type="entry name" value="Lactate_perm"/>
    <property type="match status" value="1"/>
</dbReference>
<feature type="transmembrane region" description="Helical" evidence="8">
    <location>
        <begin position="168"/>
        <end position="189"/>
    </location>
</feature>
<dbReference type="GO" id="GO:0015295">
    <property type="term" value="F:solute:proton symporter activity"/>
    <property type="evidence" value="ECO:0007669"/>
    <property type="project" value="TreeGrafter"/>
</dbReference>
<dbReference type="GO" id="GO:0015129">
    <property type="term" value="F:lactate transmembrane transporter activity"/>
    <property type="evidence" value="ECO:0007669"/>
    <property type="project" value="UniProtKB-UniRule"/>
</dbReference>
<feature type="transmembrane region" description="Helical" evidence="8">
    <location>
        <begin position="201"/>
        <end position="220"/>
    </location>
</feature>
<evidence type="ECO:0000313" key="10">
    <source>
        <dbReference type="Proteomes" id="UP000244060"/>
    </source>
</evidence>
<keyword evidence="6 8" id="KW-1133">Transmembrane helix</keyword>
<keyword evidence="3 8" id="KW-0813">Transport</keyword>
<dbReference type="EMBL" id="QAOT01000005">
    <property type="protein sequence ID" value="PTR19217.1"/>
    <property type="molecule type" value="Genomic_DNA"/>
</dbReference>
<keyword evidence="8" id="KW-0997">Cell inner membrane</keyword>
<evidence type="ECO:0000256" key="6">
    <source>
        <dbReference type="ARBA" id="ARBA00022989"/>
    </source>
</evidence>
<comment type="caution">
    <text evidence="9">The sequence shown here is derived from an EMBL/GenBank/DDBJ whole genome shotgun (WGS) entry which is preliminary data.</text>
</comment>
<evidence type="ECO:0000256" key="2">
    <source>
        <dbReference type="ARBA" id="ARBA00010100"/>
    </source>
</evidence>
<sequence>MAALGRSAVVAGAAGLGVALLLAATSFDLTSGSGGAVTVPLAARGIGAEVLHSTATILWIILPALAIYELQRRSGAIDRIRDLLTGLSKDRRILVLLIAWFFGLFMEGAAGFGTPVALGAPLLVGLGIPPVRAVVLALLGHASGVSFGAAGTPLLTQAAITGVPVGEIALFAALLHAATGGVLLLALLWLADGRALSRGDLGWGLAAAACFFIPSVALAALTGPELATLGGALLGCGTFVLLLRRLRPVAGAERPRRAHLADLAPYLLILALVLITRMIPALQEPLSAAALRWTLPGGFSGSFQPLYHPGTMLAAGLIAGALLTGRGALLLPSVAAALRQLLPVALALVIMLALARVMVHSGMVVTLAAAAARTGEVWPMLAPAVGVLGTFVTGSATTSNILFSEFQLSTAAVLALPLPVMLAAQTFGAGIGNIVAPHNIIAGCATVGIKGQEGRILALTLAPCAVAVLTAGLLLIAAFALP</sequence>
<feature type="transmembrane region" description="Helical" evidence="8">
    <location>
        <begin position="406"/>
        <end position="424"/>
    </location>
</feature>
<evidence type="ECO:0000256" key="3">
    <source>
        <dbReference type="ARBA" id="ARBA00022448"/>
    </source>
</evidence>
<comment type="subcellular location">
    <subcellularLocation>
        <location evidence="8">Cell inner membrane</location>
        <topology evidence="8">Multi-pass membrane protein</topology>
    </subcellularLocation>
    <subcellularLocation>
        <location evidence="1">Cell membrane</location>
        <topology evidence="1">Multi-pass membrane protein</topology>
    </subcellularLocation>
</comment>
<feature type="transmembrane region" description="Helical" evidence="8">
    <location>
        <begin position="430"/>
        <end position="449"/>
    </location>
</feature>
<dbReference type="AlphaFoldDB" id="A0A2T5K9X7"/>
<evidence type="ECO:0000256" key="7">
    <source>
        <dbReference type="ARBA" id="ARBA00023136"/>
    </source>
</evidence>
<accession>A0A2T5K9X7</accession>
<feature type="transmembrane region" description="Helical" evidence="8">
    <location>
        <begin position="306"/>
        <end position="329"/>
    </location>
</feature>
<feature type="transmembrane region" description="Helical" evidence="8">
    <location>
        <begin position="263"/>
        <end position="282"/>
    </location>
</feature>
<reference evidence="9 10" key="1">
    <citation type="submission" date="2018-04" db="EMBL/GenBank/DDBJ databases">
        <title>Genomic Encyclopedia of Type Strains, Phase III (KMG-III): the genomes of soil and plant-associated and newly described type strains.</title>
        <authorList>
            <person name="Whitman W."/>
        </authorList>
    </citation>
    <scope>NUCLEOTIDE SEQUENCE [LARGE SCALE GENOMIC DNA]</scope>
    <source>
        <strain evidence="9 10">KA25</strain>
    </source>
</reference>
<comment type="similarity">
    <text evidence="2 8">Belongs to the lactate permease family.</text>
</comment>
<feature type="transmembrane region" description="Helical" evidence="8">
    <location>
        <begin position="50"/>
        <end position="71"/>
    </location>
</feature>
<evidence type="ECO:0000256" key="4">
    <source>
        <dbReference type="ARBA" id="ARBA00022475"/>
    </source>
</evidence>
<evidence type="ECO:0000256" key="8">
    <source>
        <dbReference type="RuleBase" id="RU365092"/>
    </source>
</evidence>
<dbReference type="GO" id="GO:0005886">
    <property type="term" value="C:plasma membrane"/>
    <property type="evidence" value="ECO:0007669"/>
    <property type="project" value="UniProtKB-SubCell"/>
</dbReference>
<dbReference type="PANTHER" id="PTHR30003:SF0">
    <property type="entry name" value="GLYCOLATE PERMEASE GLCA-RELATED"/>
    <property type="match status" value="1"/>
</dbReference>